<dbReference type="SUPFAM" id="SSF109854">
    <property type="entry name" value="DinB/YfiT-like putative metalloenzymes"/>
    <property type="match status" value="1"/>
</dbReference>
<dbReference type="InterPro" id="IPR034660">
    <property type="entry name" value="DinB/YfiT-like"/>
</dbReference>
<keyword evidence="2 3" id="KW-0479">Metal-binding</keyword>
<evidence type="ECO:0000256" key="2">
    <source>
        <dbReference type="ARBA" id="ARBA00022723"/>
    </source>
</evidence>
<accession>A0A2Z5FSB7</accession>
<proteinExistence type="inferred from homology"/>
<evidence type="ECO:0000313" key="5">
    <source>
        <dbReference type="Proteomes" id="UP000253606"/>
    </source>
</evidence>
<dbReference type="Proteomes" id="UP000253606">
    <property type="component" value="Chromosome"/>
</dbReference>
<dbReference type="Pfam" id="PF05163">
    <property type="entry name" value="DinB"/>
    <property type="match status" value="1"/>
</dbReference>
<dbReference type="KEGG" id="abas:ACPOL_0288"/>
<comment type="similarity">
    <text evidence="1">Belongs to the DinB family.</text>
</comment>
<feature type="binding site" evidence="3">
    <location>
        <position position="148"/>
    </location>
    <ligand>
        <name>a divalent metal cation</name>
        <dbReference type="ChEBI" id="CHEBI:60240"/>
    </ligand>
</feature>
<dbReference type="AlphaFoldDB" id="A0A2Z5FSB7"/>
<gene>
    <name evidence="4" type="ORF">ACPOL_0288</name>
</gene>
<name>A0A2Z5FSB7_9BACT</name>
<reference evidence="4 5" key="1">
    <citation type="journal article" date="2018" name="Front. Microbiol.">
        <title>Hydrolytic Capabilities as a Key to Environmental Success: Chitinolytic and Cellulolytic Acidobacteria From Acidic Sub-arctic Soils and Boreal Peatlands.</title>
        <authorList>
            <person name="Belova S.E."/>
            <person name="Ravin N.V."/>
            <person name="Pankratov T.A."/>
            <person name="Rakitin A.L."/>
            <person name="Ivanova A.A."/>
            <person name="Beletsky A.V."/>
            <person name="Mardanov A.V."/>
            <person name="Sinninghe Damste J.S."/>
            <person name="Dedysh S.N."/>
        </authorList>
    </citation>
    <scope>NUCLEOTIDE SEQUENCE [LARGE SCALE GENOMIC DNA]</scope>
    <source>
        <strain evidence="4 5">SBC82</strain>
    </source>
</reference>
<dbReference type="Gene3D" id="1.20.120.450">
    <property type="entry name" value="dinb family like domain"/>
    <property type="match status" value="1"/>
</dbReference>
<sequence>MATHGFGAQLSNREFFIKRWQQEHSAFVNVIAALPIDLLDFRPHPLSRSAAQLVALLISAQRSCIQLCDNKKSSYTGMHWQEPTTLDDRFHTVATYERDHGELRAQLGALDDDSWNHRAWLIQGKDEILLRDTLGGLLWIALFDTIHHRGQLTTYIRPMGGKVPSIYGPSADDQREWH</sequence>
<dbReference type="GO" id="GO:0046872">
    <property type="term" value="F:metal ion binding"/>
    <property type="evidence" value="ECO:0007669"/>
    <property type="project" value="UniProtKB-KW"/>
</dbReference>
<evidence type="ECO:0008006" key="6">
    <source>
        <dbReference type="Google" id="ProtNLM"/>
    </source>
</evidence>
<keyword evidence="5" id="KW-1185">Reference proteome</keyword>
<evidence type="ECO:0000256" key="1">
    <source>
        <dbReference type="ARBA" id="ARBA00008635"/>
    </source>
</evidence>
<organism evidence="4 5">
    <name type="scientific">Acidisarcina polymorpha</name>
    <dbReference type="NCBI Taxonomy" id="2211140"/>
    <lineage>
        <taxon>Bacteria</taxon>
        <taxon>Pseudomonadati</taxon>
        <taxon>Acidobacteriota</taxon>
        <taxon>Terriglobia</taxon>
        <taxon>Terriglobales</taxon>
        <taxon>Acidobacteriaceae</taxon>
        <taxon>Acidisarcina</taxon>
    </lineage>
</organism>
<dbReference type="OrthoDB" id="119432at2"/>
<evidence type="ECO:0000256" key="3">
    <source>
        <dbReference type="PIRSR" id="PIRSR607837-1"/>
    </source>
</evidence>
<evidence type="ECO:0000313" key="4">
    <source>
        <dbReference type="EMBL" id="AXC09673.1"/>
    </source>
</evidence>
<dbReference type="RefSeq" id="WP_114205465.1">
    <property type="nucleotide sequence ID" value="NZ_CP030840.1"/>
</dbReference>
<protein>
    <recommendedName>
        <fullName evidence="6">DinB family protein</fullName>
    </recommendedName>
</protein>
<dbReference type="InterPro" id="IPR007837">
    <property type="entry name" value="DinB"/>
</dbReference>
<dbReference type="EMBL" id="CP030840">
    <property type="protein sequence ID" value="AXC09673.1"/>
    <property type="molecule type" value="Genomic_DNA"/>
</dbReference>